<dbReference type="EMBL" id="JADILX010000039">
    <property type="protein sequence ID" value="MBO8485224.1"/>
    <property type="molecule type" value="Genomic_DNA"/>
</dbReference>
<keyword evidence="1" id="KW-0479">Metal-binding</keyword>
<dbReference type="SMART" id="SM00060">
    <property type="entry name" value="FN3"/>
    <property type="match status" value="1"/>
</dbReference>
<dbReference type="Pfam" id="PF00041">
    <property type="entry name" value="fn3"/>
    <property type="match status" value="1"/>
</dbReference>
<dbReference type="PROSITE" id="PS51257">
    <property type="entry name" value="PROKAR_LIPOPROTEIN"/>
    <property type="match status" value="1"/>
</dbReference>
<sequence length="625" mass="68054">MKKIFVILTAGLFAVTACQEHEPETGMVLDSPQNIICTESTENSLAFSWDAVSGAEQYAVRLVTAENEKSVELKYETGTAAEFTGLDSGVSYVCMVRAISGMDYSPFASSAPVTTGEPVPGPDDPQPDDPDAGDAYAAMKIPQSEDEHKEALAFPGAEGGGMYTTGGRGGKVIHVTNLNDSGAGSLRAAIEESGPRTIVFDVAGRIHLQSELRIRNGNLTIAGQTAPGDGICLSGQTVRVDADNVIIRFMRFRLGYDGDPDADGEDAIWGRYHDDIIIDHCSMSWSVDEVGSFYANRNFTLQWCLLSEALCESGHSKGSHGYGGIWGGRNASFHHNLLAHNNSRNARIDHPQIYVQVDDQGNVTKDYRESHRGHVDYRNNVIYNWGDNSTYGGENGYFNIVGNYYKPGPASEGKERRYFVDAYRDYEKDGVIYGDKYPELYLEGNYHTLGIDKGKYPDDVYWHHGGSGTLLSAPLSIKADDTQTCWTTTHPVQSAYTAVTGYAGASIVRDDVDERVTGNVLDGDYTYEGSNGSTGGIIDSQNDVGGWPEYSADTDNEANGKTDTDGDGIPDWFEEKFGLDTAADDADGMDIDIHGRYTNLEMYLHYLVRDIVAAQTEGGTYTSLG</sequence>
<evidence type="ECO:0000313" key="6">
    <source>
        <dbReference type="Proteomes" id="UP000823750"/>
    </source>
</evidence>
<reference evidence="5" key="1">
    <citation type="submission" date="2020-10" db="EMBL/GenBank/DDBJ databases">
        <authorList>
            <person name="Gilroy R."/>
        </authorList>
    </citation>
    <scope>NUCLEOTIDE SEQUENCE</scope>
    <source>
        <strain evidence="5">B2-16538</strain>
    </source>
</reference>
<reference evidence="5" key="2">
    <citation type="journal article" date="2021" name="PeerJ">
        <title>Extensive microbial diversity within the chicken gut microbiome revealed by metagenomics and culture.</title>
        <authorList>
            <person name="Gilroy R."/>
            <person name="Ravi A."/>
            <person name="Getino M."/>
            <person name="Pursley I."/>
            <person name="Horton D.L."/>
            <person name="Alikhan N.F."/>
            <person name="Baker D."/>
            <person name="Gharbi K."/>
            <person name="Hall N."/>
            <person name="Watson M."/>
            <person name="Adriaenssens E.M."/>
            <person name="Foster-Nyarko E."/>
            <person name="Jarju S."/>
            <person name="Secka A."/>
            <person name="Antonio M."/>
            <person name="Oren A."/>
            <person name="Chaudhuri R.R."/>
            <person name="La Ragione R."/>
            <person name="Hildebrand F."/>
            <person name="Pallen M.J."/>
        </authorList>
    </citation>
    <scope>NUCLEOTIDE SEQUENCE</scope>
    <source>
        <strain evidence="5">B2-16538</strain>
    </source>
</reference>
<proteinExistence type="predicted"/>
<comment type="caution">
    <text evidence="5">The sequence shown here is derived from an EMBL/GenBank/DDBJ whole genome shotgun (WGS) entry which is preliminary data.</text>
</comment>
<dbReference type="PANTHER" id="PTHR42970:SF1">
    <property type="entry name" value="PECTATE LYASE C-RELATED"/>
    <property type="match status" value="1"/>
</dbReference>
<dbReference type="AlphaFoldDB" id="A0A9D9NRM1"/>
<name>A0A9D9NRM1_9BACT</name>
<dbReference type="Gene3D" id="2.60.40.10">
    <property type="entry name" value="Immunoglobulins"/>
    <property type="match status" value="1"/>
</dbReference>
<dbReference type="PANTHER" id="PTHR42970">
    <property type="entry name" value="PECTATE LYASE C-RELATED"/>
    <property type="match status" value="1"/>
</dbReference>
<protein>
    <submittedName>
        <fullName evidence="5">Fibronectin type III domain-containing protein</fullName>
    </submittedName>
</protein>
<dbReference type="GO" id="GO:0046872">
    <property type="term" value="F:metal ion binding"/>
    <property type="evidence" value="ECO:0007669"/>
    <property type="project" value="UniProtKB-KW"/>
</dbReference>
<dbReference type="SUPFAM" id="SSF49265">
    <property type="entry name" value="Fibronectin type III"/>
    <property type="match status" value="1"/>
</dbReference>
<evidence type="ECO:0000256" key="1">
    <source>
        <dbReference type="ARBA" id="ARBA00022723"/>
    </source>
</evidence>
<dbReference type="InterPro" id="IPR003961">
    <property type="entry name" value="FN3_dom"/>
</dbReference>
<feature type="domain" description="Fibronectin type-III" evidence="4">
    <location>
        <begin position="31"/>
        <end position="118"/>
    </location>
</feature>
<dbReference type="InterPro" id="IPR036116">
    <property type="entry name" value="FN3_sf"/>
</dbReference>
<evidence type="ECO:0000256" key="3">
    <source>
        <dbReference type="SAM" id="MobiDB-lite"/>
    </source>
</evidence>
<dbReference type="InterPro" id="IPR013783">
    <property type="entry name" value="Ig-like_fold"/>
</dbReference>
<evidence type="ECO:0000313" key="5">
    <source>
        <dbReference type="EMBL" id="MBO8485224.1"/>
    </source>
</evidence>
<evidence type="ECO:0000259" key="4">
    <source>
        <dbReference type="PROSITE" id="PS50853"/>
    </source>
</evidence>
<dbReference type="CDD" id="cd00063">
    <property type="entry name" value="FN3"/>
    <property type="match status" value="1"/>
</dbReference>
<dbReference type="Gene3D" id="2.160.20.10">
    <property type="entry name" value="Single-stranded right-handed beta-helix, Pectin lyase-like"/>
    <property type="match status" value="1"/>
</dbReference>
<dbReference type="Proteomes" id="UP000823750">
    <property type="component" value="Unassembled WGS sequence"/>
</dbReference>
<evidence type="ECO:0000256" key="2">
    <source>
        <dbReference type="ARBA" id="ARBA00023180"/>
    </source>
</evidence>
<keyword evidence="2" id="KW-0325">Glycoprotein</keyword>
<accession>A0A9D9NRM1</accession>
<dbReference type="InterPro" id="IPR052063">
    <property type="entry name" value="Polysaccharide_Lyase_1"/>
</dbReference>
<dbReference type="PROSITE" id="PS50853">
    <property type="entry name" value="FN3"/>
    <property type="match status" value="1"/>
</dbReference>
<gene>
    <name evidence="5" type="ORF">IAB78_02225</name>
</gene>
<dbReference type="InterPro" id="IPR012334">
    <property type="entry name" value="Pectin_lyas_fold"/>
</dbReference>
<dbReference type="InterPro" id="IPR011050">
    <property type="entry name" value="Pectin_lyase_fold/virulence"/>
</dbReference>
<feature type="region of interest" description="Disordered" evidence="3">
    <location>
        <begin position="110"/>
        <end position="135"/>
    </location>
</feature>
<organism evidence="5 6">
    <name type="scientific">Candidatus Cryptobacteroides excrementavium</name>
    <dbReference type="NCBI Taxonomy" id="2840759"/>
    <lineage>
        <taxon>Bacteria</taxon>
        <taxon>Pseudomonadati</taxon>
        <taxon>Bacteroidota</taxon>
        <taxon>Bacteroidia</taxon>
        <taxon>Bacteroidales</taxon>
        <taxon>Candidatus Cryptobacteroides</taxon>
    </lineage>
</organism>
<dbReference type="SUPFAM" id="SSF51126">
    <property type="entry name" value="Pectin lyase-like"/>
    <property type="match status" value="1"/>
</dbReference>